<reference evidence="1 2" key="1">
    <citation type="submission" date="2016-04" db="EMBL/GenBank/DDBJ databases">
        <title>The genome of Intoshia linei affirms orthonectids as highly simplified spiralians.</title>
        <authorList>
            <person name="Mikhailov K.V."/>
            <person name="Slusarev G.S."/>
            <person name="Nikitin M.A."/>
            <person name="Logacheva M.D."/>
            <person name="Penin A."/>
            <person name="Aleoshin V."/>
            <person name="Panchin Y.V."/>
        </authorList>
    </citation>
    <scope>NUCLEOTIDE SEQUENCE [LARGE SCALE GENOMIC DNA]</scope>
    <source>
        <strain evidence="1">Intl2013</strain>
        <tissue evidence="1">Whole animal</tissue>
    </source>
</reference>
<organism evidence="1 2">
    <name type="scientific">Intoshia linei</name>
    <dbReference type="NCBI Taxonomy" id="1819745"/>
    <lineage>
        <taxon>Eukaryota</taxon>
        <taxon>Metazoa</taxon>
        <taxon>Spiralia</taxon>
        <taxon>Lophotrochozoa</taxon>
        <taxon>Mesozoa</taxon>
        <taxon>Orthonectida</taxon>
        <taxon>Rhopaluridae</taxon>
        <taxon>Intoshia</taxon>
    </lineage>
</organism>
<comment type="caution">
    <text evidence="1">The sequence shown here is derived from an EMBL/GenBank/DDBJ whole genome shotgun (WGS) entry which is preliminary data.</text>
</comment>
<dbReference type="AlphaFoldDB" id="A0A177AQH8"/>
<dbReference type="Proteomes" id="UP000078046">
    <property type="component" value="Unassembled WGS sequence"/>
</dbReference>
<protein>
    <submittedName>
        <fullName evidence="1">Uncharacterized protein</fullName>
    </submittedName>
</protein>
<dbReference type="EMBL" id="LWCA01001999">
    <property type="protein sequence ID" value="OAF64239.1"/>
    <property type="molecule type" value="Genomic_DNA"/>
</dbReference>
<accession>A0A177AQH8</accession>
<evidence type="ECO:0000313" key="1">
    <source>
        <dbReference type="EMBL" id="OAF64239.1"/>
    </source>
</evidence>
<keyword evidence="2" id="KW-1185">Reference proteome</keyword>
<name>A0A177AQH8_9BILA</name>
<proteinExistence type="predicted"/>
<dbReference type="SUPFAM" id="SSF56672">
    <property type="entry name" value="DNA/RNA polymerases"/>
    <property type="match status" value="1"/>
</dbReference>
<gene>
    <name evidence="1" type="ORF">A3Q56_08055</name>
</gene>
<dbReference type="InterPro" id="IPR043502">
    <property type="entry name" value="DNA/RNA_pol_sf"/>
</dbReference>
<evidence type="ECO:0000313" key="2">
    <source>
        <dbReference type="Proteomes" id="UP000078046"/>
    </source>
</evidence>
<feature type="non-terminal residue" evidence="1">
    <location>
        <position position="58"/>
    </location>
</feature>
<sequence>MLVKNLSHTIPLITGSDSYKGPIYPTPIQLREVKQSHIQFMIKNDIIEPVSSNPSKST</sequence>